<evidence type="ECO:0000313" key="1">
    <source>
        <dbReference type="EMBL" id="KAK2580902.1"/>
    </source>
</evidence>
<dbReference type="EMBL" id="JAIFRP010000045">
    <property type="protein sequence ID" value="KAK2580902.1"/>
    <property type="molecule type" value="Genomic_DNA"/>
</dbReference>
<protein>
    <submittedName>
        <fullName evidence="1">Uncharacterized protein</fullName>
    </submittedName>
</protein>
<dbReference type="Proteomes" id="UP001258017">
    <property type="component" value="Unassembled WGS sequence"/>
</dbReference>
<evidence type="ECO:0000313" key="2">
    <source>
        <dbReference type="Proteomes" id="UP001258017"/>
    </source>
</evidence>
<comment type="caution">
    <text evidence="1">The sequence shown here is derived from an EMBL/GenBank/DDBJ whole genome shotgun (WGS) entry which is preliminary data.</text>
</comment>
<name>A0AAD9RJI6_9HYME</name>
<accession>A0AAD9RJI6</accession>
<reference evidence="1" key="1">
    <citation type="submission" date="2021-08" db="EMBL/GenBank/DDBJ databases">
        <authorList>
            <person name="Misof B."/>
            <person name="Oliver O."/>
            <person name="Podsiadlowski L."/>
            <person name="Donath A."/>
            <person name="Peters R."/>
            <person name="Mayer C."/>
            <person name="Rust J."/>
            <person name="Gunkel S."/>
            <person name="Lesny P."/>
            <person name="Martin S."/>
            <person name="Oeyen J.P."/>
            <person name="Petersen M."/>
            <person name="Panagiotis P."/>
            <person name="Wilbrandt J."/>
            <person name="Tanja T."/>
        </authorList>
    </citation>
    <scope>NUCLEOTIDE SEQUENCE</scope>
    <source>
        <strain evidence="1">GBR_01_08_01A</strain>
        <tissue evidence="1">Thorax + abdomen</tissue>
    </source>
</reference>
<dbReference type="AlphaFoldDB" id="A0AAD9RJI6"/>
<organism evidence="1 2">
    <name type="scientific">Odynerus spinipes</name>
    <dbReference type="NCBI Taxonomy" id="1348599"/>
    <lineage>
        <taxon>Eukaryota</taxon>
        <taxon>Metazoa</taxon>
        <taxon>Ecdysozoa</taxon>
        <taxon>Arthropoda</taxon>
        <taxon>Hexapoda</taxon>
        <taxon>Insecta</taxon>
        <taxon>Pterygota</taxon>
        <taxon>Neoptera</taxon>
        <taxon>Endopterygota</taxon>
        <taxon>Hymenoptera</taxon>
        <taxon>Apocrita</taxon>
        <taxon>Aculeata</taxon>
        <taxon>Vespoidea</taxon>
        <taxon>Vespidae</taxon>
        <taxon>Eumeninae</taxon>
        <taxon>Odynerus</taxon>
    </lineage>
</organism>
<sequence>MNRTNKYTFFDDIGLRSVYHCTSSSTHRSSIKVTQILKLLLLSYNNYKSLHTFPDALHITARLRKSTFYAY</sequence>
<reference evidence="1" key="2">
    <citation type="journal article" date="2023" name="Commun. Biol.">
        <title>Intrasexual cuticular hydrocarbon dimorphism in a wasp sheds light on hydrocarbon biosynthesis genes in Hymenoptera.</title>
        <authorList>
            <person name="Moris V.C."/>
            <person name="Podsiadlowski L."/>
            <person name="Martin S."/>
            <person name="Oeyen J.P."/>
            <person name="Donath A."/>
            <person name="Petersen M."/>
            <person name="Wilbrandt J."/>
            <person name="Misof B."/>
            <person name="Liedtke D."/>
            <person name="Thamm M."/>
            <person name="Scheiner R."/>
            <person name="Schmitt T."/>
            <person name="Niehuis O."/>
        </authorList>
    </citation>
    <scope>NUCLEOTIDE SEQUENCE</scope>
    <source>
        <strain evidence="1">GBR_01_08_01A</strain>
    </source>
</reference>
<keyword evidence="2" id="KW-1185">Reference proteome</keyword>
<proteinExistence type="predicted"/>
<gene>
    <name evidence="1" type="ORF">KPH14_005972</name>
</gene>